<evidence type="ECO:0000256" key="3">
    <source>
        <dbReference type="ARBA" id="ARBA00023125"/>
    </source>
</evidence>
<keyword evidence="4" id="KW-0804">Transcription</keyword>
<protein>
    <recommendedName>
        <fullName evidence="5">HTH lysR-type domain-containing protein</fullName>
    </recommendedName>
</protein>
<dbReference type="InterPro" id="IPR036388">
    <property type="entry name" value="WH-like_DNA-bd_sf"/>
</dbReference>
<dbReference type="InterPro" id="IPR000847">
    <property type="entry name" value="LysR_HTH_N"/>
</dbReference>
<proteinExistence type="inferred from homology"/>
<dbReference type="Pfam" id="PF00126">
    <property type="entry name" value="HTH_1"/>
    <property type="match status" value="1"/>
</dbReference>
<sequence length="114" mass="12998">MFIRQFEYLLALEKEKHFGRAAESCHVSQPSLSSGINQLEEELGVRIILRHHRFMGFTQEGERVIEWSKRLLADQKGMVDDLAVMRNNLSGSLRIGAMPMSSPVLPIINKIFSN</sequence>
<dbReference type="PANTHER" id="PTHR30419:SF31">
    <property type="entry name" value="BLR3139 PROTEIN"/>
    <property type="match status" value="1"/>
</dbReference>
<dbReference type="EMBL" id="UINC01154880">
    <property type="protein sequence ID" value="SVD50401.1"/>
    <property type="molecule type" value="Genomic_DNA"/>
</dbReference>
<feature type="domain" description="HTH lysR-type" evidence="5">
    <location>
        <begin position="1"/>
        <end position="58"/>
    </location>
</feature>
<dbReference type="FunFam" id="1.10.10.10:FF:000001">
    <property type="entry name" value="LysR family transcriptional regulator"/>
    <property type="match status" value="1"/>
</dbReference>
<dbReference type="PRINTS" id="PR00039">
    <property type="entry name" value="HTHLYSR"/>
</dbReference>
<dbReference type="PROSITE" id="PS50931">
    <property type="entry name" value="HTH_LYSR"/>
    <property type="match status" value="1"/>
</dbReference>
<dbReference type="GO" id="GO:0005829">
    <property type="term" value="C:cytosol"/>
    <property type="evidence" value="ECO:0007669"/>
    <property type="project" value="TreeGrafter"/>
</dbReference>
<dbReference type="InterPro" id="IPR036390">
    <property type="entry name" value="WH_DNA-bd_sf"/>
</dbReference>
<dbReference type="PANTHER" id="PTHR30419">
    <property type="entry name" value="HTH-TYPE TRANSCRIPTIONAL REGULATOR YBHD"/>
    <property type="match status" value="1"/>
</dbReference>
<dbReference type="SUPFAM" id="SSF46785">
    <property type="entry name" value="Winged helix' DNA-binding domain"/>
    <property type="match status" value="1"/>
</dbReference>
<accession>A0A382VWY3</accession>
<reference evidence="6" key="1">
    <citation type="submission" date="2018-05" db="EMBL/GenBank/DDBJ databases">
        <authorList>
            <person name="Lanie J.A."/>
            <person name="Ng W.-L."/>
            <person name="Kazmierczak K.M."/>
            <person name="Andrzejewski T.M."/>
            <person name="Davidsen T.M."/>
            <person name="Wayne K.J."/>
            <person name="Tettelin H."/>
            <person name="Glass J.I."/>
            <person name="Rusch D."/>
            <person name="Podicherti R."/>
            <person name="Tsui H.-C.T."/>
            <person name="Winkler M.E."/>
        </authorList>
    </citation>
    <scope>NUCLEOTIDE SEQUENCE</scope>
</reference>
<organism evidence="6">
    <name type="scientific">marine metagenome</name>
    <dbReference type="NCBI Taxonomy" id="408172"/>
    <lineage>
        <taxon>unclassified sequences</taxon>
        <taxon>metagenomes</taxon>
        <taxon>ecological metagenomes</taxon>
    </lineage>
</organism>
<feature type="non-terminal residue" evidence="6">
    <location>
        <position position="114"/>
    </location>
</feature>
<keyword evidence="2" id="KW-0805">Transcription regulation</keyword>
<dbReference type="AlphaFoldDB" id="A0A382VWY3"/>
<dbReference type="InterPro" id="IPR050950">
    <property type="entry name" value="HTH-type_LysR_regulators"/>
</dbReference>
<evidence type="ECO:0000256" key="4">
    <source>
        <dbReference type="ARBA" id="ARBA00023163"/>
    </source>
</evidence>
<evidence type="ECO:0000256" key="2">
    <source>
        <dbReference type="ARBA" id="ARBA00023015"/>
    </source>
</evidence>
<comment type="similarity">
    <text evidence="1">Belongs to the LysR transcriptional regulatory family.</text>
</comment>
<gene>
    <name evidence="6" type="ORF">METZ01_LOCUS403255</name>
</gene>
<name>A0A382VWY3_9ZZZZ</name>
<evidence type="ECO:0000259" key="5">
    <source>
        <dbReference type="PROSITE" id="PS50931"/>
    </source>
</evidence>
<dbReference type="GO" id="GO:0003700">
    <property type="term" value="F:DNA-binding transcription factor activity"/>
    <property type="evidence" value="ECO:0007669"/>
    <property type="project" value="InterPro"/>
</dbReference>
<dbReference type="GO" id="GO:0003677">
    <property type="term" value="F:DNA binding"/>
    <property type="evidence" value="ECO:0007669"/>
    <property type="project" value="UniProtKB-KW"/>
</dbReference>
<evidence type="ECO:0000313" key="6">
    <source>
        <dbReference type="EMBL" id="SVD50401.1"/>
    </source>
</evidence>
<dbReference type="Gene3D" id="1.10.10.10">
    <property type="entry name" value="Winged helix-like DNA-binding domain superfamily/Winged helix DNA-binding domain"/>
    <property type="match status" value="1"/>
</dbReference>
<keyword evidence="3" id="KW-0238">DNA-binding</keyword>
<evidence type="ECO:0000256" key="1">
    <source>
        <dbReference type="ARBA" id="ARBA00009437"/>
    </source>
</evidence>